<accession>A0ABR1S341</accession>
<organism evidence="3 4">
    <name type="scientific">Apiospora rasikravindrae</name>
    <dbReference type="NCBI Taxonomy" id="990691"/>
    <lineage>
        <taxon>Eukaryota</taxon>
        <taxon>Fungi</taxon>
        <taxon>Dikarya</taxon>
        <taxon>Ascomycota</taxon>
        <taxon>Pezizomycotina</taxon>
        <taxon>Sordariomycetes</taxon>
        <taxon>Xylariomycetidae</taxon>
        <taxon>Amphisphaeriales</taxon>
        <taxon>Apiosporaceae</taxon>
        <taxon>Apiospora</taxon>
    </lineage>
</organism>
<name>A0ABR1S341_9PEZI</name>
<evidence type="ECO:0000313" key="3">
    <source>
        <dbReference type="EMBL" id="KAK8024558.1"/>
    </source>
</evidence>
<feature type="compositionally biased region" description="Basic and acidic residues" evidence="1">
    <location>
        <begin position="127"/>
        <end position="146"/>
    </location>
</feature>
<gene>
    <name evidence="3" type="ORF">PG993_012624</name>
</gene>
<dbReference type="InterPro" id="IPR013087">
    <property type="entry name" value="Znf_C2H2_type"/>
</dbReference>
<evidence type="ECO:0000259" key="2">
    <source>
        <dbReference type="SMART" id="SM00355"/>
    </source>
</evidence>
<evidence type="ECO:0000256" key="1">
    <source>
        <dbReference type="SAM" id="MobiDB-lite"/>
    </source>
</evidence>
<feature type="region of interest" description="Disordered" evidence="1">
    <location>
        <begin position="389"/>
        <end position="415"/>
    </location>
</feature>
<keyword evidence="4" id="KW-1185">Reference proteome</keyword>
<dbReference type="SMART" id="SM00355">
    <property type="entry name" value="ZnF_C2H2"/>
    <property type="match status" value="3"/>
</dbReference>
<dbReference type="Proteomes" id="UP001444661">
    <property type="component" value="Unassembled WGS sequence"/>
</dbReference>
<comment type="caution">
    <text evidence="3">The sequence shown here is derived from an EMBL/GenBank/DDBJ whole genome shotgun (WGS) entry which is preliminary data.</text>
</comment>
<reference evidence="3 4" key="1">
    <citation type="submission" date="2023-01" db="EMBL/GenBank/DDBJ databases">
        <title>Analysis of 21 Apiospora genomes using comparative genomics revels a genus with tremendous synthesis potential of carbohydrate active enzymes and secondary metabolites.</title>
        <authorList>
            <person name="Sorensen T."/>
        </authorList>
    </citation>
    <scope>NUCLEOTIDE SEQUENCE [LARGE SCALE GENOMIC DNA]</scope>
    <source>
        <strain evidence="3 4">CBS 33761</strain>
    </source>
</reference>
<dbReference type="PANTHER" id="PTHR35391:SF7">
    <property type="entry name" value="C2H2-TYPE DOMAIN-CONTAINING PROTEIN"/>
    <property type="match status" value="1"/>
</dbReference>
<evidence type="ECO:0000313" key="4">
    <source>
        <dbReference type="Proteomes" id="UP001444661"/>
    </source>
</evidence>
<dbReference type="EMBL" id="JAQQWK010000011">
    <property type="protein sequence ID" value="KAK8024558.1"/>
    <property type="molecule type" value="Genomic_DNA"/>
</dbReference>
<sequence length="469" mass="53355">MVGVNSAYQLLESYAMLQGAFPVLETLSLPDFINERTRLIKVWCDEWEDIGIPRSSAFDYLRGKGSGHQVQLIAAMDRAYNTMMSKTVRGLAQVGKVQSRKLAALNRQARKRIQRALGTLHQSPSADSDKQEVSGDEAPEPRRTEARDALVARAGARIEHAWKELTRCGREALSEGVPGFRWWDSLALAHDAATEEEPMTRLITTNILRAFAPRRSPSARPEAEAEQEEDFEPSVVLQRLLHVVARRQSFLKARRSPLLERQMGRLSGLANIMGLAIEQVNRKIPLMLDRRECSICRAEFDEGVWRPKTWEEHVFEDLRPFVCMVEDCRIPNRTYAARADWKRHVLDAHCDSVWLCPVVGCTRKSGCRPSSFPLPRGLRRHLRAAHPRHLRSGNGQEFPNTTTTTATSAETTTEEDPDVLVDLIRRGERVNISPQMYRCPLCSLRMENLEHYLRHVGDHLENIELLSTL</sequence>
<feature type="domain" description="C2H2-type" evidence="2">
    <location>
        <begin position="321"/>
        <end position="349"/>
    </location>
</feature>
<feature type="compositionally biased region" description="Low complexity" evidence="1">
    <location>
        <begin position="401"/>
        <end position="411"/>
    </location>
</feature>
<dbReference type="PANTHER" id="PTHR35391">
    <property type="entry name" value="C2H2-TYPE DOMAIN-CONTAINING PROTEIN-RELATED"/>
    <property type="match status" value="1"/>
</dbReference>
<proteinExistence type="predicted"/>
<protein>
    <recommendedName>
        <fullName evidence="2">C2H2-type domain-containing protein</fullName>
    </recommendedName>
</protein>
<feature type="region of interest" description="Disordered" evidence="1">
    <location>
        <begin position="117"/>
        <end position="146"/>
    </location>
</feature>
<feature type="domain" description="C2H2-type" evidence="2">
    <location>
        <begin position="354"/>
        <end position="386"/>
    </location>
</feature>
<feature type="domain" description="C2H2-type" evidence="2">
    <location>
        <begin position="437"/>
        <end position="459"/>
    </location>
</feature>